<dbReference type="NCBIfam" id="TIGR00666">
    <property type="entry name" value="PBP4"/>
    <property type="match status" value="1"/>
</dbReference>
<dbReference type="Pfam" id="PF02113">
    <property type="entry name" value="Peptidase_S13"/>
    <property type="match status" value="2"/>
</dbReference>
<evidence type="ECO:0000256" key="3">
    <source>
        <dbReference type="SAM" id="MobiDB-lite"/>
    </source>
</evidence>
<name>A0ABS2L0I5_9NOCA</name>
<dbReference type="EC" id="3.4.21.-" evidence="5"/>
<sequence>MSSGKRPSGTPLRTRVLLIAASVVVLVLAIVGVALITPTLSEDSTPVATSPEPSPVLPAPQVVPVSPDAPKPSAAGLEAVLAAPLRNPDLGRFTGSVADAITGEVLWSADADTPMTPASTTKILTAAAAMMALPADHRVTTKVVAGDAAGQVVLVGDGDPTLTAEPLGRPGFYDGGARIDDLAEQIRRSGTTVTSIAVDGGAYSGPEQAQGWFPGDVAAGYIAPIEPITLDGGRSVPTVDESPRSATPGLDAGRALARALGLDPAVVTDGRAQSGAGSLATVQSAPLRQRLGQMLGFSDNVLAEAVGREIAEEVGRPASFDGATDAVLETLQKNGVDVTGVTLEDTSGLSVDNLIPARVLGALVTRAAGSGTENLRPMLDYLPVAGATGTLAARYASGDRTAAGWLRAKTGTLSTASALAGYVTDESGRVLTFALMSNDRPPEIGRPALDALASTLRSCGCT</sequence>
<feature type="transmembrane region" description="Helical" evidence="4">
    <location>
        <begin position="16"/>
        <end position="36"/>
    </location>
</feature>
<dbReference type="InterPro" id="IPR012338">
    <property type="entry name" value="Beta-lactam/transpept-like"/>
</dbReference>
<gene>
    <name evidence="5" type="ORF">JOE42_003809</name>
</gene>
<evidence type="ECO:0000313" key="5">
    <source>
        <dbReference type="EMBL" id="MBM7417076.1"/>
    </source>
</evidence>
<dbReference type="PRINTS" id="PR00922">
    <property type="entry name" value="DADACBPTASE3"/>
</dbReference>
<dbReference type="GO" id="GO:0009002">
    <property type="term" value="F:serine-type D-Ala-D-Ala carboxypeptidase activity"/>
    <property type="evidence" value="ECO:0007669"/>
    <property type="project" value="UniProtKB-EC"/>
</dbReference>
<keyword evidence="2 5" id="KW-0378">Hydrolase</keyword>
<evidence type="ECO:0000256" key="1">
    <source>
        <dbReference type="ARBA" id="ARBA00006096"/>
    </source>
</evidence>
<dbReference type="PANTHER" id="PTHR30023">
    <property type="entry name" value="D-ALANYL-D-ALANINE CARBOXYPEPTIDASE"/>
    <property type="match status" value="1"/>
</dbReference>
<keyword evidence="5" id="KW-0121">Carboxypeptidase</keyword>
<dbReference type="Proteomes" id="UP000703038">
    <property type="component" value="Unassembled WGS sequence"/>
</dbReference>
<feature type="region of interest" description="Disordered" evidence="3">
    <location>
        <begin position="42"/>
        <end position="70"/>
    </location>
</feature>
<dbReference type="Gene3D" id="3.40.710.10">
    <property type="entry name" value="DD-peptidase/beta-lactamase superfamily"/>
    <property type="match status" value="2"/>
</dbReference>
<dbReference type="SUPFAM" id="SSF56601">
    <property type="entry name" value="beta-lactamase/transpeptidase-like"/>
    <property type="match status" value="1"/>
</dbReference>
<proteinExistence type="inferred from homology"/>
<dbReference type="EMBL" id="JAFBBK010000001">
    <property type="protein sequence ID" value="MBM7417076.1"/>
    <property type="molecule type" value="Genomic_DNA"/>
</dbReference>
<dbReference type="InterPro" id="IPR000667">
    <property type="entry name" value="Peptidase_S13"/>
</dbReference>
<keyword evidence="6" id="KW-1185">Reference proteome</keyword>
<dbReference type="RefSeq" id="WP_307806078.1">
    <property type="nucleotide sequence ID" value="NZ_JAFBBK010000001.1"/>
</dbReference>
<evidence type="ECO:0000313" key="6">
    <source>
        <dbReference type="Proteomes" id="UP000703038"/>
    </source>
</evidence>
<comment type="caution">
    <text evidence="5">The sequence shown here is derived from an EMBL/GenBank/DDBJ whole genome shotgun (WGS) entry which is preliminary data.</text>
</comment>
<accession>A0ABS2L0I5</accession>
<reference evidence="5 6" key="1">
    <citation type="submission" date="2021-01" db="EMBL/GenBank/DDBJ databases">
        <title>Genomics of switchgrass bacterial isolates.</title>
        <authorList>
            <person name="Shade A."/>
        </authorList>
    </citation>
    <scope>NUCLEOTIDE SEQUENCE [LARGE SCALE GENOMIC DNA]</scope>
    <source>
        <strain evidence="5 6">PvP111</strain>
    </source>
</reference>
<evidence type="ECO:0000256" key="2">
    <source>
        <dbReference type="ARBA" id="ARBA00022801"/>
    </source>
</evidence>
<keyword evidence="4" id="KW-1133">Transmembrane helix</keyword>
<organism evidence="5 6">
    <name type="scientific">Rhodococcoides corynebacterioides</name>
    <dbReference type="NCBI Taxonomy" id="53972"/>
    <lineage>
        <taxon>Bacteria</taxon>
        <taxon>Bacillati</taxon>
        <taxon>Actinomycetota</taxon>
        <taxon>Actinomycetes</taxon>
        <taxon>Mycobacteriales</taxon>
        <taxon>Nocardiaceae</taxon>
        <taxon>Rhodococcoides</taxon>
    </lineage>
</organism>
<protein>
    <submittedName>
        <fullName evidence="5">D-alanyl-D-alanine carboxypeptidase/D-alanyl-D-alanine-endopeptidase (Penicillin-binding protein 4)</fullName>
        <ecNumber evidence="5">3.4.16.4</ecNumber>
        <ecNumber evidence="5">3.4.21.-</ecNumber>
    </submittedName>
</protein>
<keyword evidence="5" id="KW-0645">Protease</keyword>
<keyword evidence="4" id="KW-0812">Transmembrane</keyword>
<evidence type="ECO:0000256" key="4">
    <source>
        <dbReference type="SAM" id="Phobius"/>
    </source>
</evidence>
<dbReference type="PANTHER" id="PTHR30023:SF0">
    <property type="entry name" value="PENICILLIN-SENSITIVE CARBOXYPEPTIDASE A"/>
    <property type="match status" value="1"/>
</dbReference>
<keyword evidence="4" id="KW-0472">Membrane</keyword>
<dbReference type="EC" id="3.4.16.4" evidence="5"/>
<comment type="similarity">
    <text evidence="1">Belongs to the peptidase S13 family.</text>
</comment>